<dbReference type="GO" id="GO:0043138">
    <property type="term" value="F:3'-5' DNA helicase activity"/>
    <property type="evidence" value="ECO:0007669"/>
    <property type="project" value="UniProtKB-EC"/>
</dbReference>
<dbReference type="GO" id="GO:0005634">
    <property type="term" value="C:nucleus"/>
    <property type="evidence" value="ECO:0007669"/>
    <property type="project" value="UniProtKB-SubCell"/>
</dbReference>
<organism evidence="14 16">
    <name type="scientific">Synchytrium endobioticum</name>
    <dbReference type="NCBI Taxonomy" id="286115"/>
    <lineage>
        <taxon>Eukaryota</taxon>
        <taxon>Fungi</taxon>
        <taxon>Fungi incertae sedis</taxon>
        <taxon>Chytridiomycota</taxon>
        <taxon>Chytridiomycota incertae sedis</taxon>
        <taxon>Chytridiomycetes</taxon>
        <taxon>Synchytriales</taxon>
        <taxon>Synchytriaceae</taxon>
        <taxon>Synchytrium</taxon>
    </lineage>
</organism>
<evidence type="ECO:0000256" key="8">
    <source>
        <dbReference type="ARBA" id="ARBA00034617"/>
    </source>
</evidence>
<dbReference type="SUPFAM" id="SSF52540">
    <property type="entry name" value="P-loop containing nucleoside triphosphate hydrolases"/>
    <property type="match status" value="2"/>
</dbReference>
<protein>
    <recommendedName>
        <fullName evidence="9">DNA 3'-5' helicase</fullName>
        <ecNumber evidence="9">5.6.2.4</ecNumber>
    </recommendedName>
</protein>
<dbReference type="InterPro" id="IPR001650">
    <property type="entry name" value="Helicase_C-like"/>
</dbReference>
<evidence type="ECO:0000256" key="5">
    <source>
        <dbReference type="ARBA" id="ARBA00022806"/>
    </source>
</evidence>
<feature type="region of interest" description="Disordered" evidence="11">
    <location>
        <begin position="107"/>
        <end position="148"/>
    </location>
</feature>
<evidence type="ECO:0000313" key="15">
    <source>
        <dbReference type="EMBL" id="TPX49218.1"/>
    </source>
</evidence>
<dbReference type="InterPro" id="IPR004589">
    <property type="entry name" value="DNA_helicase_ATP-dep_RecQ"/>
</dbReference>
<dbReference type="Pfam" id="PF00271">
    <property type="entry name" value="Helicase_C"/>
    <property type="match status" value="1"/>
</dbReference>
<dbReference type="VEuPathDB" id="FungiDB:SeMB42_g04348"/>
<name>A0A507CZ91_9FUNG</name>
<evidence type="ECO:0000256" key="10">
    <source>
        <dbReference type="SAM" id="Coils"/>
    </source>
</evidence>
<comment type="similarity">
    <text evidence="2">Belongs to the helicase family. RecQ subfamily.</text>
</comment>
<dbReference type="EMBL" id="QEAN01000173">
    <property type="protein sequence ID" value="TPX44388.1"/>
    <property type="molecule type" value="Genomic_DNA"/>
</dbReference>
<dbReference type="InterPro" id="IPR011545">
    <property type="entry name" value="DEAD/DEAH_box_helicase_dom"/>
</dbReference>
<dbReference type="GO" id="GO:0006260">
    <property type="term" value="P:DNA replication"/>
    <property type="evidence" value="ECO:0007669"/>
    <property type="project" value="InterPro"/>
</dbReference>
<dbReference type="EMBL" id="QEAM01000038">
    <property type="protein sequence ID" value="TPX49218.1"/>
    <property type="molecule type" value="Genomic_DNA"/>
</dbReference>
<keyword evidence="4" id="KW-0378">Hydrolase</keyword>
<dbReference type="GO" id="GO:0005524">
    <property type="term" value="F:ATP binding"/>
    <property type="evidence" value="ECO:0007669"/>
    <property type="project" value="UniProtKB-KW"/>
</dbReference>
<evidence type="ECO:0000313" key="14">
    <source>
        <dbReference type="EMBL" id="TPX44388.1"/>
    </source>
</evidence>
<dbReference type="PROSITE" id="PS51194">
    <property type="entry name" value="HELICASE_CTER"/>
    <property type="match status" value="1"/>
</dbReference>
<keyword evidence="16" id="KW-1185">Reference proteome</keyword>
<dbReference type="PROSITE" id="PS51192">
    <property type="entry name" value="HELICASE_ATP_BIND_1"/>
    <property type="match status" value="1"/>
</dbReference>
<feature type="compositionally biased region" description="Basic and acidic residues" evidence="11">
    <location>
        <begin position="415"/>
        <end position="428"/>
    </location>
</feature>
<dbReference type="PANTHER" id="PTHR13710">
    <property type="entry name" value="DNA HELICASE RECQ FAMILY MEMBER"/>
    <property type="match status" value="1"/>
</dbReference>
<dbReference type="OrthoDB" id="10261556at2759"/>
<dbReference type="InterPro" id="IPR027417">
    <property type="entry name" value="P-loop_NTPase"/>
</dbReference>
<feature type="compositionally biased region" description="Polar residues" evidence="11">
    <location>
        <begin position="255"/>
        <end position="276"/>
    </location>
</feature>
<dbReference type="Pfam" id="PF11719">
    <property type="entry name" value="Drc1-Sld2"/>
    <property type="match status" value="1"/>
</dbReference>
<keyword evidence="6" id="KW-0067">ATP-binding</keyword>
<accession>A0A507CZ91</accession>
<gene>
    <name evidence="15" type="ORF">SeLEV6574_g01618</name>
    <name evidence="14" type="ORF">SeMB42_g04348</name>
</gene>
<comment type="caution">
    <text evidence="14">The sequence shown here is derived from an EMBL/GenBank/DDBJ whole genome shotgun (WGS) entry which is preliminary data.</text>
</comment>
<dbReference type="InterPro" id="IPR021110">
    <property type="entry name" value="DNA_rep_checkpnt_protein"/>
</dbReference>
<evidence type="ECO:0000259" key="12">
    <source>
        <dbReference type="PROSITE" id="PS51192"/>
    </source>
</evidence>
<dbReference type="Proteomes" id="UP000320475">
    <property type="component" value="Unassembled WGS sequence"/>
</dbReference>
<dbReference type="PANTHER" id="PTHR13710:SF108">
    <property type="entry name" value="ATP-DEPENDENT DNA HELICASE Q4"/>
    <property type="match status" value="1"/>
</dbReference>
<evidence type="ECO:0000259" key="13">
    <source>
        <dbReference type="PROSITE" id="PS51194"/>
    </source>
</evidence>
<reference evidence="16 17" key="1">
    <citation type="journal article" date="2019" name="Sci. Rep.">
        <title>Comparative genomics of chytrid fungi reveal insights into the obligate biotrophic and pathogenic lifestyle of Synchytrium endobioticum.</title>
        <authorList>
            <person name="van de Vossenberg B.T.L.H."/>
            <person name="Warris S."/>
            <person name="Nguyen H.D.T."/>
            <person name="van Gent-Pelzer M.P.E."/>
            <person name="Joly D.L."/>
            <person name="van de Geest H.C."/>
            <person name="Bonants P.J.M."/>
            <person name="Smith D.S."/>
            <person name="Levesque C.A."/>
            <person name="van der Lee T.A.J."/>
        </authorList>
    </citation>
    <scope>NUCLEOTIDE SEQUENCE [LARGE SCALE GENOMIC DNA]</scope>
    <source>
        <strain evidence="15 17">LEV6574</strain>
        <strain evidence="14 16">MB42</strain>
    </source>
</reference>
<feature type="region of interest" description="Disordered" evidence="11">
    <location>
        <begin position="251"/>
        <end position="276"/>
    </location>
</feature>
<dbReference type="Pfam" id="PF00270">
    <property type="entry name" value="DEAD"/>
    <property type="match status" value="1"/>
</dbReference>
<comment type="subcellular location">
    <subcellularLocation>
        <location evidence="1">Nucleus</location>
    </subcellularLocation>
</comment>
<keyword evidence="7" id="KW-0539">Nucleus</keyword>
<dbReference type="SMART" id="SM00490">
    <property type="entry name" value="HELICc"/>
    <property type="match status" value="1"/>
</dbReference>
<dbReference type="Gene3D" id="1.10.10.1460">
    <property type="match status" value="1"/>
</dbReference>
<dbReference type="GO" id="GO:0005694">
    <property type="term" value="C:chromosome"/>
    <property type="evidence" value="ECO:0007669"/>
    <property type="project" value="TreeGrafter"/>
</dbReference>
<proteinExistence type="inferred from homology"/>
<evidence type="ECO:0000256" key="11">
    <source>
        <dbReference type="SAM" id="MobiDB-lite"/>
    </source>
</evidence>
<feature type="domain" description="Helicase ATP-binding" evidence="12">
    <location>
        <begin position="610"/>
        <end position="794"/>
    </location>
</feature>
<feature type="region of interest" description="Disordered" evidence="11">
    <location>
        <begin position="207"/>
        <end position="229"/>
    </location>
</feature>
<feature type="compositionally biased region" description="Acidic residues" evidence="11">
    <location>
        <begin position="136"/>
        <end position="145"/>
    </location>
</feature>
<evidence type="ECO:0000256" key="4">
    <source>
        <dbReference type="ARBA" id="ARBA00022801"/>
    </source>
</evidence>
<dbReference type="EC" id="5.6.2.4" evidence="9"/>
<dbReference type="SMART" id="SM00487">
    <property type="entry name" value="DEXDc"/>
    <property type="match status" value="1"/>
</dbReference>
<evidence type="ECO:0000256" key="7">
    <source>
        <dbReference type="ARBA" id="ARBA00023242"/>
    </source>
</evidence>
<feature type="compositionally biased region" description="Polar residues" evidence="11">
    <location>
        <begin position="460"/>
        <end position="482"/>
    </location>
</feature>
<evidence type="ECO:0000256" key="6">
    <source>
        <dbReference type="ARBA" id="ARBA00022840"/>
    </source>
</evidence>
<comment type="catalytic activity">
    <reaction evidence="8">
        <text>Couples ATP hydrolysis with the unwinding of duplex DNA by translocating in the 3'-5' direction.</text>
        <dbReference type="EC" id="5.6.2.4"/>
    </reaction>
</comment>
<dbReference type="GO" id="GO:0000724">
    <property type="term" value="P:double-strand break repair via homologous recombination"/>
    <property type="evidence" value="ECO:0007669"/>
    <property type="project" value="TreeGrafter"/>
</dbReference>
<evidence type="ECO:0000313" key="16">
    <source>
        <dbReference type="Proteomes" id="UP000317494"/>
    </source>
</evidence>
<keyword evidence="10" id="KW-0175">Coiled coil</keyword>
<dbReference type="Gene3D" id="3.40.50.300">
    <property type="entry name" value="P-loop containing nucleotide triphosphate hydrolases"/>
    <property type="match status" value="2"/>
</dbReference>
<evidence type="ECO:0000256" key="1">
    <source>
        <dbReference type="ARBA" id="ARBA00004123"/>
    </source>
</evidence>
<evidence type="ECO:0000313" key="17">
    <source>
        <dbReference type="Proteomes" id="UP000320475"/>
    </source>
</evidence>
<dbReference type="NCBIfam" id="TIGR00614">
    <property type="entry name" value="recQ_fam"/>
    <property type="match status" value="1"/>
</dbReference>
<dbReference type="GO" id="GO:0003676">
    <property type="term" value="F:nucleic acid binding"/>
    <property type="evidence" value="ECO:0007669"/>
    <property type="project" value="InterPro"/>
</dbReference>
<evidence type="ECO:0000256" key="3">
    <source>
        <dbReference type="ARBA" id="ARBA00022741"/>
    </source>
</evidence>
<feature type="region of interest" description="Disordered" evidence="11">
    <location>
        <begin position="344"/>
        <end position="528"/>
    </location>
</feature>
<dbReference type="GO" id="GO:0005737">
    <property type="term" value="C:cytoplasm"/>
    <property type="evidence" value="ECO:0007669"/>
    <property type="project" value="TreeGrafter"/>
</dbReference>
<keyword evidence="5" id="KW-0347">Helicase</keyword>
<evidence type="ECO:0000256" key="2">
    <source>
        <dbReference type="ARBA" id="ARBA00005446"/>
    </source>
</evidence>
<dbReference type="Proteomes" id="UP000317494">
    <property type="component" value="Unassembled WGS sequence"/>
</dbReference>
<feature type="coiled-coil region" evidence="10">
    <location>
        <begin position="18"/>
        <end position="45"/>
    </location>
</feature>
<dbReference type="InterPro" id="IPR014001">
    <property type="entry name" value="Helicase_ATP-bd"/>
</dbReference>
<dbReference type="STRING" id="286115.A0A507CZ91"/>
<feature type="domain" description="Helicase C-terminal" evidence="13">
    <location>
        <begin position="827"/>
        <end position="977"/>
    </location>
</feature>
<dbReference type="GO" id="GO:0009378">
    <property type="term" value="F:four-way junction helicase activity"/>
    <property type="evidence" value="ECO:0007669"/>
    <property type="project" value="TreeGrafter"/>
</dbReference>
<dbReference type="CDD" id="cd22289">
    <property type="entry name" value="RecQL4_SLD2_NTD"/>
    <property type="match status" value="1"/>
</dbReference>
<dbReference type="GO" id="GO:0016787">
    <property type="term" value="F:hydrolase activity"/>
    <property type="evidence" value="ECO:0007669"/>
    <property type="project" value="UniProtKB-KW"/>
</dbReference>
<sequence length="1297" mass="145631">MLAPQAQQSDGIANKPALDDIRHELERLKAKLKDWETRFNLKYNRQPTKDDVTLAPQVEQAYRRYAKLKRLIQTEKQGPLTHAVKREHPTVTPRNDRRAVDMGPIVSAASPLQSPPGKRKRFMPAPEGTGPANGTIDDEPDDDQVIDPTPVKRVRGMFVTSRLQDSGYDNHGATCHTNINNVNVPRAIEDSDQQHSSVFSRALNKLHGAVQHRTERKDEPSEGDGDAEEHTQLTAQSYIERLLQIQGIKRRPVDTSVSNKNSAETLPQTRSGSSFGTYAKSSLLRSKTWAAEEKYSHGAVIAPSSLLHGAFRRFSNFSTGNKIPKPHLDSSDEGFIAERIADEESFVQKPPQDMKNDGSINDEAELGVDHAAGSGQEEDKHHDQGICVENGGNLYDSDGELDSGLSSVEDDQEHDETKPQEEEHKVVEESVISKSRRKRSAKKIAGSGGEECEKRHNTTKSKPSQSGEKASKQPTTAKSKSQVVPPKFARFNTRTRGRNGSRGSRGFGRNGFRRTGSTSFAHHTEKRYDLQDEDLDDYDMPVASAPIRMSTTLPELAIVASDGEEGDEICTIARKYLEDANGGPVRVNLRRALQSLTGHDVFRSGQLQATKSVLEGKSTMLILPTGTGKSLCYQLPAYVLKRLHQSKQVIRGFTLVVVPTVSLAQDQLRRLPWALSGETLSGLSTKLTLDSMSKLFEEGGGSVVDVLFVNPERLHTPFWTRLMQSHTLPSLWLTCIDEVHCLSEWSHNFRESYLYLKKIVMTDMNSHCILGLTATATVLIRKKVCRMLDIPEENCIVTDRVLPDNLRLTATRVAESDDRNALLLTLLRTPMFAKMNSIIIYVMYQNQADRLSQYLRVRSLSVDAYHAGLAESIRTHVQRRFMTGELRIVVATVAFGLGLDKSDVRGIIHFSLPRSMEHYVQECGRAGRDGLESICHAFVSKEEYVRLRSFAYSEGIDQPTIWRFLKKALPDKVDGRAFGGKEKSVNIHALDIAEMERLFDVKESVLKTILSYIELEPNSPIKIAPDTPARFIIKFGSDNLAEMADNDDVLEAMLKLNAKVANQLNVDTLKMCRLGNISPSDLQSKLWHYQKKKVLTFESEAPSFCLEIKDHWFGFAQDERDSAVEQWRDNLAKSTRNIEVSKVLKIDSLYQLLHQSSTTTLYEHSAFYNLVTSLRDDALDAERETALRSSISAYFMDEKKLLMPGPIKDPDLAERAKTQKKAMEFEVRIFVNQHSELLTTGRCVARIMHGLGSPRFPATEWSRTKQWNAFAFIPFMDIATHAQSEIASVRTRRSTEY</sequence>
<evidence type="ECO:0000256" key="9">
    <source>
        <dbReference type="ARBA" id="ARBA00034808"/>
    </source>
</evidence>
<keyword evidence="3" id="KW-0547">Nucleotide-binding</keyword>